<proteinExistence type="predicted"/>
<organism evidence="2 3">
    <name type="scientific">Frigoriglobus tundricola</name>
    <dbReference type="NCBI Taxonomy" id="2774151"/>
    <lineage>
        <taxon>Bacteria</taxon>
        <taxon>Pseudomonadati</taxon>
        <taxon>Planctomycetota</taxon>
        <taxon>Planctomycetia</taxon>
        <taxon>Gemmatales</taxon>
        <taxon>Gemmataceae</taxon>
        <taxon>Frigoriglobus</taxon>
    </lineage>
</organism>
<evidence type="ECO:0000313" key="3">
    <source>
        <dbReference type="Proteomes" id="UP000503447"/>
    </source>
</evidence>
<sequence>MAGAYVQRGYWLLIGGLIPTLCALAGCGGSGTATVEGKVTLDGQPVSAGRVVFRSADGKNTAIAKIAPDGSYRVLDVPCDTMKVSVNPLDKLERIKLQREANGAKGKGARAPEARAQSGAAEAIESSVKIPEKYQDPDASGLTFTVKSGTNTYNIEIPSK</sequence>
<dbReference type="EMBL" id="CP053452">
    <property type="protein sequence ID" value="QJW94935.1"/>
    <property type="molecule type" value="Genomic_DNA"/>
</dbReference>
<evidence type="ECO:0000256" key="1">
    <source>
        <dbReference type="SAM" id="MobiDB-lite"/>
    </source>
</evidence>
<gene>
    <name evidence="2" type="ORF">FTUN_2461</name>
</gene>
<evidence type="ECO:0008006" key="4">
    <source>
        <dbReference type="Google" id="ProtNLM"/>
    </source>
</evidence>
<dbReference type="Proteomes" id="UP000503447">
    <property type="component" value="Chromosome"/>
</dbReference>
<protein>
    <recommendedName>
        <fullName evidence="4">Carboxypeptidase regulatory-like domain-containing protein</fullName>
    </recommendedName>
</protein>
<reference evidence="3" key="1">
    <citation type="submission" date="2020-05" db="EMBL/GenBank/DDBJ databases">
        <title>Frigoriglobus tundricola gen. nov., sp. nov., a psychrotolerant cellulolytic planctomycete of the family Gemmataceae with two divergent copies of 16S rRNA gene.</title>
        <authorList>
            <person name="Kulichevskaya I.S."/>
            <person name="Ivanova A.A."/>
            <person name="Naumoff D.G."/>
            <person name="Beletsky A.V."/>
            <person name="Rijpstra W.I.C."/>
            <person name="Sinninghe Damste J.S."/>
            <person name="Mardanov A.V."/>
            <person name="Ravin N.V."/>
            <person name="Dedysh S.N."/>
        </authorList>
    </citation>
    <scope>NUCLEOTIDE SEQUENCE [LARGE SCALE GENOMIC DNA]</scope>
    <source>
        <strain evidence="3">PL17</strain>
    </source>
</reference>
<feature type="region of interest" description="Disordered" evidence="1">
    <location>
        <begin position="100"/>
        <end position="122"/>
    </location>
</feature>
<evidence type="ECO:0000313" key="2">
    <source>
        <dbReference type="EMBL" id="QJW94935.1"/>
    </source>
</evidence>
<dbReference type="KEGG" id="ftj:FTUN_2461"/>
<keyword evidence="3" id="KW-1185">Reference proteome</keyword>
<dbReference type="AlphaFoldDB" id="A0A6M5YLY4"/>
<dbReference type="RefSeq" id="WP_171470826.1">
    <property type="nucleotide sequence ID" value="NZ_CP053452.2"/>
</dbReference>
<accession>A0A6M5YLY4</accession>
<name>A0A6M5YLY4_9BACT</name>